<keyword evidence="1" id="KW-0175">Coiled coil</keyword>
<evidence type="ECO:0000313" key="2">
    <source>
        <dbReference type="EMBL" id="MCU7556016.1"/>
    </source>
</evidence>
<evidence type="ECO:0000313" key="3">
    <source>
        <dbReference type="Proteomes" id="UP001209257"/>
    </source>
</evidence>
<name>A0ABT2VUW8_9ALTE</name>
<organism evidence="2 3">
    <name type="scientific">Alteromonas salexigens</name>
    <dbReference type="NCBI Taxonomy" id="2982530"/>
    <lineage>
        <taxon>Bacteria</taxon>
        <taxon>Pseudomonadati</taxon>
        <taxon>Pseudomonadota</taxon>
        <taxon>Gammaproteobacteria</taxon>
        <taxon>Alteromonadales</taxon>
        <taxon>Alteromonadaceae</taxon>
        <taxon>Alteromonas/Salinimonas group</taxon>
        <taxon>Alteromonas</taxon>
    </lineage>
</organism>
<sequence length="83" mass="9509">MKNNLSRTAEELRKGITKLQKQIDTHEALIKDPAGMMKKLGKGDWNSLDPRQQKALIEKKWPSDIQRQREQQSILQGILDGKG</sequence>
<dbReference type="RefSeq" id="WP_262996264.1">
    <property type="nucleotide sequence ID" value="NZ_JAOTJC010000016.1"/>
</dbReference>
<evidence type="ECO:0000256" key="1">
    <source>
        <dbReference type="SAM" id="Coils"/>
    </source>
</evidence>
<accession>A0ABT2VUW8</accession>
<comment type="caution">
    <text evidence="2">The sequence shown here is derived from an EMBL/GenBank/DDBJ whole genome shotgun (WGS) entry which is preliminary data.</text>
</comment>
<dbReference type="Proteomes" id="UP001209257">
    <property type="component" value="Unassembled WGS sequence"/>
</dbReference>
<dbReference type="EMBL" id="JAOTJC010000016">
    <property type="protein sequence ID" value="MCU7556016.1"/>
    <property type="molecule type" value="Genomic_DNA"/>
</dbReference>
<protein>
    <submittedName>
        <fullName evidence="2">Uncharacterized protein</fullName>
    </submittedName>
</protein>
<reference evidence="3" key="1">
    <citation type="submission" date="2023-07" db="EMBL/GenBank/DDBJ databases">
        <title>Study on multiphase classification of strain Alteromonas salexigens isolated from the Yellow Sea.</title>
        <authorList>
            <person name="Sun L."/>
        </authorList>
    </citation>
    <scope>NUCLEOTIDE SEQUENCE [LARGE SCALE GENOMIC DNA]</scope>
    <source>
        <strain evidence="3">ASW11-19</strain>
    </source>
</reference>
<feature type="coiled-coil region" evidence="1">
    <location>
        <begin position="2"/>
        <end position="29"/>
    </location>
</feature>
<gene>
    <name evidence="2" type="ORF">OCL06_15605</name>
</gene>
<keyword evidence="3" id="KW-1185">Reference proteome</keyword>
<proteinExistence type="predicted"/>